<dbReference type="GO" id="GO:0016192">
    <property type="term" value="P:vesicle-mediated transport"/>
    <property type="evidence" value="ECO:0007669"/>
    <property type="project" value="UniProtKB-ARBA"/>
</dbReference>
<evidence type="ECO:0000313" key="2">
    <source>
        <dbReference type="Proteomes" id="UP001152795"/>
    </source>
</evidence>
<dbReference type="SUPFAM" id="SSF48425">
    <property type="entry name" value="Sec7 domain"/>
    <property type="match status" value="1"/>
</dbReference>
<organism evidence="1 2">
    <name type="scientific">Paramuricea clavata</name>
    <name type="common">Red gorgonian</name>
    <name type="synonym">Violescent sea-whip</name>
    <dbReference type="NCBI Taxonomy" id="317549"/>
    <lineage>
        <taxon>Eukaryota</taxon>
        <taxon>Metazoa</taxon>
        <taxon>Cnidaria</taxon>
        <taxon>Anthozoa</taxon>
        <taxon>Octocorallia</taxon>
        <taxon>Malacalcyonacea</taxon>
        <taxon>Plexauridae</taxon>
        <taxon>Paramuricea</taxon>
    </lineage>
</organism>
<dbReference type="Proteomes" id="UP001152795">
    <property type="component" value="Unassembled WGS sequence"/>
</dbReference>
<reference evidence="1" key="1">
    <citation type="submission" date="2020-04" db="EMBL/GenBank/DDBJ databases">
        <authorList>
            <person name="Alioto T."/>
            <person name="Alioto T."/>
            <person name="Gomez Garrido J."/>
        </authorList>
    </citation>
    <scope>NUCLEOTIDE SEQUENCE</scope>
    <source>
        <strain evidence="1">A484AB</strain>
    </source>
</reference>
<dbReference type="EMBL" id="CACRXK020025728">
    <property type="protein sequence ID" value="CAB4039691.1"/>
    <property type="molecule type" value="Genomic_DNA"/>
</dbReference>
<dbReference type="PANTHER" id="PTHR10663">
    <property type="entry name" value="GUANYL-NUCLEOTIDE EXCHANGE FACTOR"/>
    <property type="match status" value="1"/>
</dbReference>
<dbReference type="Gene3D" id="1.10.220.20">
    <property type="match status" value="1"/>
</dbReference>
<dbReference type="Pfam" id="PF01369">
    <property type="entry name" value="Sec7"/>
    <property type="match status" value="1"/>
</dbReference>
<dbReference type="GO" id="GO:0032012">
    <property type="term" value="P:regulation of ARF protein signal transduction"/>
    <property type="evidence" value="ECO:0007669"/>
    <property type="project" value="InterPro"/>
</dbReference>
<dbReference type="InterPro" id="IPR035999">
    <property type="entry name" value="Sec7_dom_sf"/>
</dbReference>
<comment type="caution">
    <text evidence="1">The sequence shown here is derived from an EMBL/GenBank/DDBJ whole genome shotgun (WGS) entry which is preliminary data.</text>
</comment>
<sequence>MQTFYEDKEKDVRIGINHFNRKPKKGINYLIDTGVLDEYDAEGICKFLREEPGINKQKIGEYLGDLRNPLSMDVLQLFVRTIPMEGKEVDDALRLFQTFFRMPGEAQKIERLVE</sequence>
<dbReference type="Gene3D" id="1.10.1000.11">
    <property type="entry name" value="Arf Nucleotide-binding Site Opener,domain 2"/>
    <property type="match status" value="1"/>
</dbReference>
<dbReference type="AlphaFoldDB" id="A0A6S7K8H5"/>
<dbReference type="InterPro" id="IPR023394">
    <property type="entry name" value="Sec7_C_sf"/>
</dbReference>
<evidence type="ECO:0000313" key="1">
    <source>
        <dbReference type="EMBL" id="CAB4039691.1"/>
    </source>
</evidence>
<dbReference type="SMART" id="SM00222">
    <property type="entry name" value="Sec7"/>
    <property type="match status" value="1"/>
</dbReference>
<protein>
    <submittedName>
        <fullName evidence="1">IQ motif and SEC7 domain-containing 1-like isoform X1</fullName>
    </submittedName>
</protein>
<dbReference type="OrthoDB" id="430364at2759"/>
<dbReference type="GO" id="GO:0005085">
    <property type="term" value="F:guanyl-nucleotide exchange factor activity"/>
    <property type="evidence" value="ECO:0007669"/>
    <property type="project" value="InterPro"/>
</dbReference>
<dbReference type="GO" id="GO:0012505">
    <property type="term" value="C:endomembrane system"/>
    <property type="evidence" value="ECO:0007669"/>
    <property type="project" value="UniProtKB-ARBA"/>
</dbReference>
<dbReference type="PANTHER" id="PTHR10663:SF388">
    <property type="entry name" value="GOLGI-SPECIFIC BREFELDIN A-RESISTANCE GUANINE NUCLEOTIDE EXCHANGE FACTOR 1"/>
    <property type="match status" value="1"/>
</dbReference>
<accession>A0A6S7K8H5</accession>
<feature type="non-terminal residue" evidence="1">
    <location>
        <position position="114"/>
    </location>
</feature>
<name>A0A6S7K8H5_PARCT</name>
<keyword evidence="2" id="KW-1185">Reference proteome</keyword>
<dbReference type="GO" id="GO:0005737">
    <property type="term" value="C:cytoplasm"/>
    <property type="evidence" value="ECO:0007669"/>
    <property type="project" value="UniProtKB-ARBA"/>
</dbReference>
<dbReference type="PROSITE" id="PS50190">
    <property type="entry name" value="SEC7"/>
    <property type="match status" value="1"/>
</dbReference>
<proteinExistence type="predicted"/>
<dbReference type="InterPro" id="IPR000904">
    <property type="entry name" value="Sec7_dom"/>
</dbReference>
<gene>
    <name evidence="1" type="ORF">PACLA_8A048102</name>
</gene>